<dbReference type="PROSITE" id="PS50292">
    <property type="entry name" value="PEROXIDASE_3"/>
    <property type="match status" value="1"/>
</dbReference>
<evidence type="ECO:0000313" key="6">
    <source>
        <dbReference type="Proteomes" id="UP000242287"/>
    </source>
</evidence>
<dbReference type="GO" id="GO:0006631">
    <property type="term" value="P:fatty acid metabolic process"/>
    <property type="evidence" value="ECO:0007669"/>
    <property type="project" value="UniProtKB-ARBA"/>
</dbReference>
<dbReference type="OrthoDB" id="823504at2759"/>
<dbReference type="GO" id="GO:0004497">
    <property type="term" value="F:monooxygenase activity"/>
    <property type="evidence" value="ECO:0007669"/>
    <property type="project" value="InterPro"/>
</dbReference>
<sequence length="986" mass="111605">MPTTAVTSNALPLGSHIQLPNFPRTFLGPKHTYRQADGAGNSILHPDIGRAGSSYARDVPSKHCFTSLPEPELVFDTLLKARGQQTHSGGTSSLAYAFGQLVTYSLFRTDLNNWTTNLTSSYLDLSPLYGIDTNSQDSVRDKASGRGLLYPDAFPEDRLAFCPPTTSALLVLFNRNHNYIAERLLSINERKRWIDPPPTDEGARNRQDEEIFQLAKLVNCGHFLGVMIYDYLPAILGLSEDNDWSRGGAIIEQFEKARKGLGGELSHGHHCSVELQTLYRLHALMSQADIGWTESRFNQLFGRKSFERITVDDVEDIVRQYGAGINTDPGKRTFADLTRGIDGKFSDDDLARILLDATENAAGAFRPRGIPAVVRAMEILCMEQARFWGVCSINEFRLFLGLKPFESFDEWCSEAVIASTARRLYGHIDNLELYTGLQCEASVLPDNIRPYSCGYTMAQAILAYSMRLIQGDRFYTIDLTPKNLTVWGYRDCQPEMPQANMGSHMSRLLMRHLQRHYSYNTAYGWFPFITPQRMREYLTKQGIADRYEFDRPLAMPLPKILDELSSIRYVANDPERFPLSADIKVVQDDGELMLTVEKGIKTNSLDKSWALEALLPNKDAMHKHGQWFSESLLRKITERKWKYGGVKGTYVDIVWDVINASVVHWVAEHLFGLPLKTDGHPEGLYTENELYDILTKLYSLKFPSTESPDCAFSLRQSAIQSSHAILTLIERELLPFKQVLSPKAFVDKLTSFREQKRNEAQKPNYQFMNKLNSTGKSMDEMINTILDIAISCSVNVAQAAVHAVDFFLDEEQEKERHHILELMQLDDAESGDLLLGYAREALRFNPRICGSWREVAADAQIPQGQDLSPLNVRASDRIWISFKNANLDPAQFPEPMEIDPRRPRTAYRIFGNEFFSGPIAAFGEQIIVETLRVILKLKNVRRAESYLGRLSGFRTLVNETELNVYLLPDGTTSPWPGPMHLVVSSL</sequence>
<dbReference type="InterPro" id="IPR050783">
    <property type="entry name" value="Oxylipin_biosynth_metab"/>
</dbReference>
<organism evidence="5 6">
    <name type="scientific">Amanita thiersii Skay4041</name>
    <dbReference type="NCBI Taxonomy" id="703135"/>
    <lineage>
        <taxon>Eukaryota</taxon>
        <taxon>Fungi</taxon>
        <taxon>Dikarya</taxon>
        <taxon>Basidiomycota</taxon>
        <taxon>Agaricomycotina</taxon>
        <taxon>Agaricomycetes</taxon>
        <taxon>Agaricomycetidae</taxon>
        <taxon>Agaricales</taxon>
        <taxon>Pluteineae</taxon>
        <taxon>Amanitaceae</taxon>
        <taxon>Amanita</taxon>
    </lineage>
</organism>
<proteinExistence type="predicted"/>
<dbReference type="PANTHER" id="PTHR11903">
    <property type="entry name" value="PROSTAGLANDIN G/H SYNTHASE"/>
    <property type="match status" value="1"/>
</dbReference>
<dbReference type="SUPFAM" id="SSF48113">
    <property type="entry name" value="Heme-dependent peroxidases"/>
    <property type="match status" value="1"/>
</dbReference>
<evidence type="ECO:0000256" key="2">
    <source>
        <dbReference type="ARBA" id="ARBA00022964"/>
    </source>
</evidence>
<evidence type="ECO:0000256" key="3">
    <source>
        <dbReference type="ARBA" id="ARBA00023002"/>
    </source>
</evidence>
<dbReference type="GO" id="GO:0020037">
    <property type="term" value="F:heme binding"/>
    <property type="evidence" value="ECO:0007669"/>
    <property type="project" value="InterPro"/>
</dbReference>
<dbReference type="GO" id="GO:0006979">
    <property type="term" value="P:response to oxidative stress"/>
    <property type="evidence" value="ECO:0007669"/>
    <property type="project" value="InterPro"/>
</dbReference>
<keyword evidence="3" id="KW-0560">Oxidoreductase</keyword>
<evidence type="ECO:0000256" key="4">
    <source>
        <dbReference type="ARBA" id="ARBA00023004"/>
    </source>
</evidence>
<gene>
    <name evidence="5" type="ORF">AMATHDRAFT_187988</name>
</gene>
<accession>A0A2A9NTC1</accession>
<keyword evidence="1" id="KW-0479">Metal-binding</keyword>
<dbReference type="InterPro" id="IPR036396">
    <property type="entry name" value="Cyt_P450_sf"/>
</dbReference>
<dbReference type="PANTHER" id="PTHR11903:SF37">
    <property type="entry name" value="PSI-PRODUCING OXYGENASE A"/>
    <property type="match status" value="1"/>
</dbReference>
<dbReference type="Gene3D" id="1.10.630.10">
    <property type="entry name" value="Cytochrome P450"/>
    <property type="match status" value="1"/>
</dbReference>
<dbReference type="InterPro" id="IPR019791">
    <property type="entry name" value="Haem_peroxidase_animal"/>
</dbReference>
<dbReference type="GO" id="GO:0051213">
    <property type="term" value="F:dioxygenase activity"/>
    <property type="evidence" value="ECO:0007669"/>
    <property type="project" value="UniProtKB-KW"/>
</dbReference>
<evidence type="ECO:0000256" key="1">
    <source>
        <dbReference type="ARBA" id="ARBA00022723"/>
    </source>
</evidence>
<dbReference type="GO" id="GO:0004601">
    <property type="term" value="F:peroxidase activity"/>
    <property type="evidence" value="ECO:0007669"/>
    <property type="project" value="InterPro"/>
</dbReference>
<name>A0A2A9NTC1_9AGAR</name>
<dbReference type="PRINTS" id="PR00457">
    <property type="entry name" value="ANPEROXIDASE"/>
</dbReference>
<dbReference type="Gene3D" id="1.10.640.10">
    <property type="entry name" value="Haem peroxidase domain superfamily, animal type"/>
    <property type="match status" value="1"/>
</dbReference>
<dbReference type="InterPro" id="IPR037120">
    <property type="entry name" value="Haem_peroxidase_sf_animal"/>
</dbReference>
<dbReference type="Proteomes" id="UP000242287">
    <property type="component" value="Unassembled WGS sequence"/>
</dbReference>
<evidence type="ECO:0000313" key="5">
    <source>
        <dbReference type="EMBL" id="PFH53338.1"/>
    </source>
</evidence>
<dbReference type="GO" id="GO:0016705">
    <property type="term" value="F:oxidoreductase activity, acting on paired donors, with incorporation or reduction of molecular oxygen"/>
    <property type="evidence" value="ECO:0007669"/>
    <property type="project" value="InterPro"/>
</dbReference>
<keyword evidence="2" id="KW-0223">Dioxygenase</keyword>
<protein>
    <recommendedName>
        <fullName evidence="7">Heme peroxidase</fullName>
    </recommendedName>
</protein>
<keyword evidence="4" id="KW-0408">Iron</keyword>
<dbReference type="SUPFAM" id="SSF48264">
    <property type="entry name" value="Cytochrome P450"/>
    <property type="match status" value="1"/>
</dbReference>
<dbReference type="Pfam" id="PF03098">
    <property type="entry name" value="An_peroxidase"/>
    <property type="match status" value="1"/>
</dbReference>
<reference evidence="5 6" key="1">
    <citation type="submission" date="2014-02" db="EMBL/GenBank/DDBJ databases">
        <title>Transposable element dynamics among asymbiotic and ectomycorrhizal Amanita fungi.</title>
        <authorList>
            <consortium name="DOE Joint Genome Institute"/>
            <person name="Hess J."/>
            <person name="Skrede I."/>
            <person name="Wolfe B."/>
            <person name="LaButti K."/>
            <person name="Ohm R.A."/>
            <person name="Grigoriev I.V."/>
            <person name="Pringle A."/>
        </authorList>
    </citation>
    <scope>NUCLEOTIDE SEQUENCE [LARGE SCALE GENOMIC DNA]</scope>
    <source>
        <strain evidence="5 6">SKay4041</strain>
    </source>
</reference>
<dbReference type="STRING" id="703135.A0A2A9NTC1"/>
<evidence type="ECO:0008006" key="7">
    <source>
        <dbReference type="Google" id="ProtNLM"/>
    </source>
</evidence>
<dbReference type="EMBL" id="KZ301974">
    <property type="protein sequence ID" value="PFH53338.1"/>
    <property type="molecule type" value="Genomic_DNA"/>
</dbReference>
<keyword evidence="6" id="KW-1185">Reference proteome</keyword>
<dbReference type="AlphaFoldDB" id="A0A2A9NTC1"/>
<dbReference type="InterPro" id="IPR010255">
    <property type="entry name" value="Haem_peroxidase_sf"/>
</dbReference>
<dbReference type="GO" id="GO:0005506">
    <property type="term" value="F:iron ion binding"/>
    <property type="evidence" value="ECO:0007669"/>
    <property type="project" value="InterPro"/>
</dbReference>